<gene>
    <name evidence="3" type="ORF">BXYJ_LOCUS1125</name>
</gene>
<dbReference type="OrthoDB" id="10256906at2759"/>
<sequence>MKPDAFEQIIKAKPIQLTWKGNRNCFVLHEKSVYNALGNGSVSWKRDDEKKAPYPLPTRFQLIFLPFDPHFVIRDGIVATVDQVAFIHFYFLLASTVEEYRQVLPEFAEWFSQVRDSNFIIVFDSTKAKENKSRGHIMEKLKSDVQNHSNKILEINVNKPAFCGAVLSTFTSALDKYSNNLSAITLTKRDEHDEPDFSVVSLINLEFSYCTFYWSLGLLESALEVMEEMVKVLNALLDESSSKVWLNKLRSPLNGYKSLILSESLNRSNLNESDSLLSIRSFLLSHQIFASIYVFEERKQKKLGDVATLGNLRNYFITLLARYGLQMVENAGNDWHRLKLREHRLLQDFIQIFWLEEILSFLGFIGDFFDSESSARFVIQIHQILIDAWEDVCSKKYSNTYVDWFDSINKVDDSLSPLIHTLRFLRPDEMYICYNETLKRGLNVMERHKWNVYYTQNKWKRVKLLYDLGKKDLFRREVMEFIESNSKTKMPVPWLLEVFKTLNGTCKGEMEKEIKVLRWLVLSQFIYNPTEENLKALRSLKPNEINLLRNFEWKYNTQFPFKIKLISRDLITSKVGSVFNFTIKILSHLPLDVGCESEAILCFLDADRTISANPCFKSRQEGSVLKIANVQKALPKSRYLELFSKTSSQLESKVTARLLTDPVLRPGINVLQFEAKCSTAGLYCLNEVNIMVTPHDVFSLSYQYEASLNDQLKPLLCHCSLDRPTVKICNDEKVLFAGIAQRLKIYVEFGSNASGDLKISLADGKSQVEFLDEDGKWTKDLVKRIENREKVTSKVTEIGFCAKIDRMNYSAEGKCNIMHKIKVEWLGNVFFFDLSFKSILSIKTMTSILEDRILFEMDVERCDSFEELLIVPFEAKIERMDVKEIEETRPNLLNPSLDPIPASATYRLIWQLPPNRDDQLHMDYSISLAYKIISSGDLMAITEDMAEIISSRDYLFQDTIGFTAPNVEFEVCTRILTERPQTVICRSDHPCDLAVTLRALSDNPQTVIISIEADPNHWSLVEKFKVVTMKGNGLGQCSFQIIPKATGFLPYPAVFVHRCNGTQSLMEKDPSTVDTILFGERVTHFNRSEAKQIHVLNGITSTDDSNSAKSTSSTGTKRSLRSQAKERLKMLFE</sequence>
<evidence type="ECO:0000313" key="3">
    <source>
        <dbReference type="EMBL" id="CAD5208889.1"/>
    </source>
</evidence>
<evidence type="ECO:0000313" key="5">
    <source>
        <dbReference type="Proteomes" id="UP000659654"/>
    </source>
</evidence>
<dbReference type="Proteomes" id="UP000659654">
    <property type="component" value="Unassembled WGS sequence"/>
</dbReference>
<proteinExistence type="predicted"/>
<reference evidence="3" key="2">
    <citation type="submission" date="2020-09" db="EMBL/GenBank/DDBJ databases">
        <authorList>
            <person name="Kikuchi T."/>
        </authorList>
    </citation>
    <scope>NUCLEOTIDE SEQUENCE</scope>
    <source>
        <strain evidence="3">Ka4C1</strain>
    </source>
</reference>
<dbReference type="GO" id="GO:1990071">
    <property type="term" value="C:TRAPPII protein complex"/>
    <property type="evidence" value="ECO:0007669"/>
    <property type="project" value="InterPro"/>
</dbReference>
<name>A0A1I7RLA1_BURXY</name>
<dbReference type="EMBL" id="CAJFCV020000001">
    <property type="protein sequence ID" value="CAG9083254.1"/>
    <property type="molecule type" value="Genomic_DNA"/>
</dbReference>
<accession>A0A1I7RLA1</accession>
<dbReference type="InterPro" id="IPR056913">
    <property type="entry name" value="TRAPPC10/Trs130_N"/>
</dbReference>
<dbReference type="GO" id="GO:0034498">
    <property type="term" value="P:early endosome to Golgi transport"/>
    <property type="evidence" value="ECO:0007669"/>
    <property type="project" value="TreeGrafter"/>
</dbReference>
<dbReference type="PANTHER" id="PTHR13251">
    <property type="entry name" value="EPILEPSY HOLOPROSENCEPHALY CANDIDATE 1/TMEM1"/>
    <property type="match status" value="1"/>
</dbReference>
<evidence type="ECO:0000313" key="4">
    <source>
        <dbReference type="Proteomes" id="UP000095284"/>
    </source>
</evidence>
<dbReference type="GO" id="GO:0006891">
    <property type="term" value="P:intra-Golgi vesicle-mediated transport"/>
    <property type="evidence" value="ECO:0007669"/>
    <property type="project" value="TreeGrafter"/>
</dbReference>
<organism evidence="4 6">
    <name type="scientific">Bursaphelenchus xylophilus</name>
    <name type="common">Pinewood nematode worm</name>
    <name type="synonym">Aphelenchoides xylophilus</name>
    <dbReference type="NCBI Taxonomy" id="6326"/>
    <lineage>
        <taxon>Eukaryota</taxon>
        <taxon>Metazoa</taxon>
        <taxon>Ecdysozoa</taxon>
        <taxon>Nematoda</taxon>
        <taxon>Chromadorea</taxon>
        <taxon>Rhabditida</taxon>
        <taxon>Tylenchina</taxon>
        <taxon>Tylenchomorpha</taxon>
        <taxon>Aphelenchoidea</taxon>
        <taxon>Aphelenchoididae</taxon>
        <taxon>Bursaphelenchus</taxon>
    </lineage>
</organism>
<dbReference type="GO" id="GO:0005829">
    <property type="term" value="C:cytosol"/>
    <property type="evidence" value="ECO:0007669"/>
    <property type="project" value="GOC"/>
</dbReference>
<dbReference type="InterPro" id="IPR045126">
    <property type="entry name" value="TRAPPC10/Trs130"/>
</dbReference>
<dbReference type="PANTHER" id="PTHR13251:SF3">
    <property type="entry name" value="TRAFFICKING PROTEIN PARTICLE COMPLEX SUBUNIT 10"/>
    <property type="match status" value="1"/>
</dbReference>
<reference evidence="6" key="1">
    <citation type="submission" date="2016-11" db="UniProtKB">
        <authorList>
            <consortium name="WormBaseParasite"/>
        </authorList>
    </citation>
    <scope>IDENTIFICATION</scope>
</reference>
<dbReference type="EMBL" id="CAJFDI010000001">
    <property type="protein sequence ID" value="CAD5208889.1"/>
    <property type="molecule type" value="Genomic_DNA"/>
</dbReference>
<dbReference type="Proteomes" id="UP000095284">
    <property type="component" value="Unplaced"/>
</dbReference>
<dbReference type="AlphaFoldDB" id="A0A1I7RLA1"/>
<protein>
    <submittedName>
        <fullName evidence="3">(pine wood nematode) hypothetical protein</fullName>
    </submittedName>
</protein>
<dbReference type="eggNOG" id="KOG1931">
    <property type="taxonomic scope" value="Eukaryota"/>
</dbReference>
<dbReference type="Pfam" id="PF23036">
    <property type="entry name" value="TRAPPC10_1st"/>
    <property type="match status" value="1"/>
</dbReference>
<evidence type="ECO:0000256" key="1">
    <source>
        <dbReference type="SAM" id="MobiDB-lite"/>
    </source>
</evidence>
<feature type="compositionally biased region" description="Polar residues" evidence="1">
    <location>
        <begin position="1101"/>
        <end position="1117"/>
    </location>
</feature>
<evidence type="ECO:0000259" key="2">
    <source>
        <dbReference type="Pfam" id="PF23036"/>
    </source>
</evidence>
<feature type="domain" description="TRAPPC10/Trs130 N-terminal" evidence="2">
    <location>
        <begin position="13"/>
        <end position="288"/>
    </location>
</feature>
<feature type="region of interest" description="Disordered" evidence="1">
    <location>
        <begin position="1101"/>
        <end position="1123"/>
    </location>
</feature>
<dbReference type="WBParaSite" id="BXY_0148600.1">
    <property type="protein sequence ID" value="BXY_0148600.1"/>
    <property type="gene ID" value="BXY_0148600"/>
</dbReference>
<dbReference type="Proteomes" id="UP000582659">
    <property type="component" value="Unassembled WGS sequence"/>
</dbReference>
<keyword evidence="5" id="KW-1185">Reference proteome</keyword>
<evidence type="ECO:0000313" key="6">
    <source>
        <dbReference type="WBParaSite" id="BXY_0148600.1"/>
    </source>
</evidence>